<evidence type="ECO:0000313" key="1">
    <source>
        <dbReference type="EMBL" id="AEK39934.1"/>
    </source>
</evidence>
<dbReference type="AlphaFoldDB" id="A0A9R0NSR2"/>
<protein>
    <submittedName>
        <fullName evidence="1">Uncharacterized protein</fullName>
    </submittedName>
</protein>
<evidence type="ECO:0000313" key="2">
    <source>
        <dbReference type="Proteomes" id="UP000006138"/>
    </source>
</evidence>
<proteinExistence type="predicted"/>
<sequence length="156" mass="17710">MTPAWLVSGLMGAPDLIAIDHDTYHAEHVGRTADGRQFFLTTPFESAAKGQGNEFVALFLFDPSGRLPEARIDEFGPRAQMDRDRRQSRYEARLRELGPVTFTRIEVAPFALERFGTTFGLVPRPGDDEDDAWWVELHPGNYMAFTEPWDSGRYDT</sequence>
<reference evidence="1 2" key="1">
    <citation type="journal article" date="2011" name="J. Bacteriol.">
        <title>Whole genome sequence of the rifamycin B-producing strain Amycolatopsis mediterranei S699.</title>
        <authorList>
            <person name="Verma M."/>
            <person name="Kaur J."/>
            <person name="Kumar M."/>
            <person name="Kumari K."/>
            <person name="Saxena A."/>
            <person name="Anand S."/>
            <person name="Nigam A."/>
            <person name="Ravi V."/>
            <person name="Raghuvanshi S."/>
            <person name="Khurana P."/>
            <person name="Tyagi A.K."/>
            <person name="Khurana J.P."/>
            <person name="Lal R."/>
        </authorList>
    </citation>
    <scope>NUCLEOTIDE SEQUENCE [LARGE SCALE GENOMIC DNA]</scope>
    <source>
        <strain evidence="1 2">S699</strain>
    </source>
</reference>
<organism evidence="1 2">
    <name type="scientific">Amycolatopsis mediterranei (strain S699)</name>
    <name type="common">Nocardia mediterranei</name>
    <dbReference type="NCBI Taxonomy" id="713604"/>
    <lineage>
        <taxon>Bacteria</taxon>
        <taxon>Bacillati</taxon>
        <taxon>Actinomycetota</taxon>
        <taxon>Actinomycetes</taxon>
        <taxon>Pseudonocardiales</taxon>
        <taxon>Pseudonocardiaceae</taxon>
        <taxon>Amycolatopsis</taxon>
    </lineage>
</organism>
<dbReference type="EMBL" id="CP002896">
    <property type="protein sequence ID" value="AEK39934.1"/>
    <property type="molecule type" value="Genomic_DNA"/>
</dbReference>
<accession>A0A9R0NSR2</accession>
<gene>
    <name evidence="1" type="ordered locus">RAM_07210</name>
</gene>
<keyword evidence="2" id="KW-1185">Reference proteome</keyword>
<name>A0A9R0NSR2_AMYMS</name>
<dbReference type="Proteomes" id="UP000006138">
    <property type="component" value="Chromosome"/>
</dbReference>
<dbReference type="KEGG" id="amn:RAM_07210"/>